<keyword evidence="4 18" id="KW-0813">Transport</keyword>
<dbReference type="InterPro" id="IPR005225">
    <property type="entry name" value="Small_GTP-bd"/>
</dbReference>
<comment type="subcellular location">
    <subcellularLocation>
        <location evidence="2">Golgi apparatus</location>
    </subcellularLocation>
    <subcellularLocation>
        <location evidence="1">Membrane</location>
        <topology evidence="1">Multi-pass membrane protein</topology>
    </subcellularLocation>
</comment>
<feature type="repeat" description="Solcar" evidence="17">
    <location>
        <begin position="27"/>
        <end position="112"/>
    </location>
</feature>
<evidence type="ECO:0000313" key="20">
    <source>
        <dbReference type="Proteomes" id="UP000626092"/>
    </source>
</evidence>
<keyword evidence="9" id="KW-0653">Protein transport</keyword>
<dbReference type="SUPFAM" id="SSF52540">
    <property type="entry name" value="P-loop containing nucleoside triphosphate hydrolases"/>
    <property type="match status" value="1"/>
</dbReference>
<keyword evidence="16" id="KW-0460">Magnesium</keyword>
<dbReference type="PROSITE" id="PS51417">
    <property type="entry name" value="ARF"/>
    <property type="match status" value="1"/>
</dbReference>
<feature type="binding site" evidence="15">
    <location>
        <position position="455"/>
    </location>
    <ligand>
        <name>GTP</name>
        <dbReference type="ChEBI" id="CHEBI:37565"/>
    </ligand>
</feature>
<evidence type="ECO:0000256" key="14">
    <source>
        <dbReference type="ARBA" id="ARBA00040200"/>
    </source>
</evidence>
<keyword evidence="12 17" id="KW-0472">Membrane</keyword>
<dbReference type="Gene3D" id="1.50.40.10">
    <property type="entry name" value="Mitochondrial carrier domain"/>
    <property type="match status" value="2"/>
</dbReference>
<evidence type="ECO:0000256" key="11">
    <source>
        <dbReference type="ARBA" id="ARBA00023134"/>
    </source>
</evidence>
<gene>
    <name evidence="19" type="ORF">RHSIM_Rhsim04G0246300</name>
</gene>
<keyword evidence="20" id="KW-1185">Reference proteome</keyword>
<evidence type="ECO:0000256" key="2">
    <source>
        <dbReference type="ARBA" id="ARBA00004555"/>
    </source>
</evidence>
<dbReference type="Proteomes" id="UP000626092">
    <property type="component" value="Unassembled WGS sequence"/>
</dbReference>
<dbReference type="GO" id="GO:0015031">
    <property type="term" value="P:protein transport"/>
    <property type="evidence" value="ECO:0007669"/>
    <property type="project" value="UniProtKB-KW"/>
</dbReference>
<keyword evidence="13" id="KW-0449">Lipoprotein</keyword>
<comment type="caution">
    <text evidence="19">The sequence shown here is derived from an EMBL/GenBank/DDBJ whole genome shotgun (WGS) entry which is preliminary data.</text>
</comment>
<name>A0A834H3K8_RHOSS</name>
<evidence type="ECO:0000256" key="13">
    <source>
        <dbReference type="ARBA" id="ARBA00023288"/>
    </source>
</evidence>
<evidence type="ECO:0000256" key="3">
    <source>
        <dbReference type="ARBA" id="ARBA00010290"/>
    </source>
</evidence>
<dbReference type="NCBIfam" id="TIGR00231">
    <property type="entry name" value="small_GTP"/>
    <property type="match status" value="1"/>
</dbReference>
<feature type="binding site" evidence="15">
    <location>
        <begin position="409"/>
        <end position="416"/>
    </location>
    <ligand>
        <name>GTP</name>
        <dbReference type="ChEBI" id="CHEBI:37565"/>
    </ligand>
</feature>
<dbReference type="PROSITE" id="PS50920">
    <property type="entry name" value="SOLCAR"/>
    <property type="match status" value="3"/>
</dbReference>
<dbReference type="GO" id="GO:0005794">
    <property type="term" value="C:Golgi apparatus"/>
    <property type="evidence" value="ECO:0007669"/>
    <property type="project" value="UniProtKB-SubCell"/>
</dbReference>
<reference evidence="19" key="1">
    <citation type="submission" date="2019-11" db="EMBL/GenBank/DDBJ databases">
        <authorList>
            <person name="Liu Y."/>
            <person name="Hou J."/>
            <person name="Li T.-Q."/>
            <person name="Guan C.-H."/>
            <person name="Wu X."/>
            <person name="Wu H.-Z."/>
            <person name="Ling F."/>
            <person name="Zhang R."/>
            <person name="Shi X.-G."/>
            <person name="Ren J.-P."/>
            <person name="Chen E.-F."/>
            <person name="Sun J.-M."/>
        </authorList>
    </citation>
    <scope>NUCLEOTIDE SEQUENCE</scope>
    <source>
        <strain evidence="19">Adult_tree_wgs_1</strain>
        <tissue evidence="19">Leaves</tissue>
    </source>
</reference>
<dbReference type="InterPro" id="IPR027417">
    <property type="entry name" value="P-loop_NTPase"/>
</dbReference>
<accession>A0A834H3K8</accession>
<dbReference type="InterPro" id="IPR023395">
    <property type="entry name" value="MCP_dom_sf"/>
</dbReference>
<evidence type="ECO:0000256" key="12">
    <source>
        <dbReference type="ARBA" id="ARBA00023136"/>
    </source>
</evidence>
<keyword evidence="7 15" id="KW-0547">Nucleotide-binding</keyword>
<dbReference type="FunFam" id="3.40.50.300:FF:003500">
    <property type="entry name" value="ADP-ribosylation factor 1"/>
    <property type="match status" value="1"/>
</dbReference>
<evidence type="ECO:0000256" key="7">
    <source>
        <dbReference type="ARBA" id="ARBA00022741"/>
    </source>
</evidence>
<dbReference type="Pfam" id="PF00025">
    <property type="entry name" value="Arf"/>
    <property type="match status" value="1"/>
</dbReference>
<evidence type="ECO:0000256" key="4">
    <source>
        <dbReference type="ARBA" id="ARBA00022448"/>
    </source>
</evidence>
<keyword evidence="10" id="KW-0333">Golgi apparatus</keyword>
<dbReference type="InterPro" id="IPR018108">
    <property type="entry name" value="MCP_transmembrane"/>
</dbReference>
<dbReference type="PRINTS" id="PR00328">
    <property type="entry name" value="SAR1GTPBP"/>
</dbReference>
<evidence type="ECO:0000256" key="5">
    <source>
        <dbReference type="ARBA" id="ARBA00022692"/>
    </source>
</evidence>
<keyword evidence="11 15" id="KW-0342">GTP-binding</keyword>
<evidence type="ECO:0000256" key="9">
    <source>
        <dbReference type="ARBA" id="ARBA00022927"/>
    </source>
</evidence>
<organism evidence="19 20">
    <name type="scientific">Rhododendron simsii</name>
    <name type="common">Sims's rhododendron</name>
    <dbReference type="NCBI Taxonomy" id="118357"/>
    <lineage>
        <taxon>Eukaryota</taxon>
        <taxon>Viridiplantae</taxon>
        <taxon>Streptophyta</taxon>
        <taxon>Embryophyta</taxon>
        <taxon>Tracheophyta</taxon>
        <taxon>Spermatophyta</taxon>
        <taxon>Magnoliopsida</taxon>
        <taxon>eudicotyledons</taxon>
        <taxon>Gunneridae</taxon>
        <taxon>Pentapetalae</taxon>
        <taxon>asterids</taxon>
        <taxon>Ericales</taxon>
        <taxon>Ericaceae</taxon>
        <taxon>Ericoideae</taxon>
        <taxon>Rhodoreae</taxon>
        <taxon>Rhododendron</taxon>
    </lineage>
</organism>
<keyword evidence="5 17" id="KW-0812">Transmembrane</keyword>
<protein>
    <recommendedName>
        <fullName evidence="14">ADP-ribosylation factor 1</fullName>
    </recommendedName>
</protein>
<dbReference type="GO" id="GO:0016020">
    <property type="term" value="C:membrane"/>
    <property type="evidence" value="ECO:0007669"/>
    <property type="project" value="UniProtKB-SubCell"/>
</dbReference>
<evidence type="ECO:0000256" key="10">
    <source>
        <dbReference type="ARBA" id="ARBA00023034"/>
    </source>
</evidence>
<feature type="repeat" description="Solcar" evidence="17">
    <location>
        <begin position="244"/>
        <end position="331"/>
    </location>
</feature>
<dbReference type="SUPFAM" id="SSF103506">
    <property type="entry name" value="Mitochondrial carrier"/>
    <property type="match status" value="1"/>
</dbReference>
<keyword evidence="8" id="KW-0931">ER-Golgi transport</keyword>
<sequence length="523" mass="57444">MAVETEAATAPNLAALADTDINWDRLDKTRFHIIGAILFTAQSALLHPTAVVKTRMQVDGSGLSHMRGVTVFKQILKNDGIPGIFRGFGTSAVGSLPGRVLALTSLEVSKDMMLKYTERLNMSEATRVGIANGVAGMLSNLVSCAYFVPLEVVGGKIPKTEETCQRLMVQALPGTTFCNGPFDVVRKVIKAEGFRGMYRGFGLTAVTQSPASALWWGAYGAAQHIIWRSLGYIDNMEQKPSHMEMVSVQATAGMLAGACSSVITTPLDTVKTRLQVMDDYGVGRPSVVKTTKTLLKEDGWRGFYRGFGPRFLNMSLYGTTMIVTYELIKAYCETAYSFGDHRESFRVQRSYGSSAGIDRSVFNDSAVGVLGGNKWKVGDLGKEEEDECGYVVMVGLDATKKKMRVVMVGPDAVGKTTILYKLKLGEIVPTVATIGFDMETVEYKDISFTVWDIGGWGKIEFLWKHYFHNTQGLICVVDSNDKDHAVVARDELHRMLNEQDLPNAMKAAEITDKLGLYSLRQHL</sequence>
<feature type="binding site" evidence="16">
    <location>
        <position position="416"/>
    </location>
    <ligand>
        <name>Mg(2+)</name>
        <dbReference type="ChEBI" id="CHEBI:18420"/>
    </ligand>
</feature>
<evidence type="ECO:0000256" key="8">
    <source>
        <dbReference type="ARBA" id="ARBA00022892"/>
    </source>
</evidence>
<evidence type="ECO:0000313" key="19">
    <source>
        <dbReference type="EMBL" id="KAF7146371.1"/>
    </source>
</evidence>
<evidence type="ECO:0000256" key="6">
    <source>
        <dbReference type="ARBA" id="ARBA00022707"/>
    </source>
</evidence>
<evidence type="ECO:0000256" key="15">
    <source>
        <dbReference type="PIRSR" id="PIRSR606689-1"/>
    </source>
</evidence>
<evidence type="ECO:0000256" key="18">
    <source>
        <dbReference type="RuleBase" id="RU000488"/>
    </source>
</evidence>
<evidence type="ECO:0000256" key="1">
    <source>
        <dbReference type="ARBA" id="ARBA00004141"/>
    </source>
</evidence>
<dbReference type="GO" id="GO:0016192">
    <property type="term" value="P:vesicle-mediated transport"/>
    <property type="evidence" value="ECO:0007669"/>
    <property type="project" value="UniProtKB-KW"/>
</dbReference>
<dbReference type="GO" id="GO:0016004">
    <property type="term" value="F:phospholipase activator activity"/>
    <property type="evidence" value="ECO:0007669"/>
    <property type="project" value="UniProtKB-ARBA"/>
</dbReference>
<dbReference type="OrthoDB" id="250329at2759"/>
<dbReference type="GO" id="GO:0003924">
    <property type="term" value="F:GTPase activity"/>
    <property type="evidence" value="ECO:0007669"/>
    <property type="project" value="InterPro"/>
</dbReference>
<dbReference type="Pfam" id="PF00153">
    <property type="entry name" value="Mito_carr"/>
    <property type="match status" value="3"/>
</dbReference>
<evidence type="ECO:0000256" key="17">
    <source>
        <dbReference type="PROSITE-ProRule" id="PRU00282"/>
    </source>
</evidence>
<feature type="repeat" description="Solcar" evidence="17">
    <location>
        <begin position="127"/>
        <end position="225"/>
    </location>
</feature>
<dbReference type="EMBL" id="WJXA01000004">
    <property type="protein sequence ID" value="KAF7146371.1"/>
    <property type="molecule type" value="Genomic_DNA"/>
</dbReference>
<comment type="similarity">
    <text evidence="3">Belongs to the small GTPase superfamily. Arf family.</text>
</comment>
<keyword evidence="16" id="KW-0479">Metal-binding</keyword>
<dbReference type="AlphaFoldDB" id="A0A834H3K8"/>
<feature type="binding site" evidence="16">
    <location>
        <position position="433"/>
    </location>
    <ligand>
        <name>Mg(2+)</name>
        <dbReference type="ChEBI" id="CHEBI:18420"/>
    </ligand>
</feature>
<keyword evidence="6" id="KW-0519">Myristate</keyword>
<dbReference type="PANTHER" id="PTHR46080:SF5">
    <property type="entry name" value="OS01G0329400 PROTEIN"/>
    <property type="match status" value="1"/>
</dbReference>
<dbReference type="InterPro" id="IPR006689">
    <property type="entry name" value="Small_GTPase_ARF/SAR"/>
</dbReference>
<comment type="similarity">
    <text evidence="18">Belongs to the mitochondrial carrier (TC 2.A.29) family.</text>
</comment>
<proteinExistence type="inferred from homology"/>
<dbReference type="PANTHER" id="PTHR46080">
    <property type="entry name" value="MITOCHONDRIAL SUBSTRATE CARRIER FAMILY PROTEIN J"/>
    <property type="match status" value="1"/>
</dbReference>
<dbReference type="Gene3D" id="3.40.50.300">
    <property type="entry name" value="P-loop containing nucleotide triphosphate hydrolases"/>
    <property type="match status" value="1"/>
</dbReference>
<dbReference type="SMART" id="SM00177">
    <property type="entry name" value="ARF"/>
    <property type="match status" value="1"/>
</dbReference>
<dbReference type="GO" id="GO:0005525">
    <property type="term" value="F:GTP binding"/>
    <property type="evidence" value="ECO:0007669"/>
    <property type="project" value="UniProtKB-KW"/>
</dbReference>
<dbReference type="GO" id="GO:0046872">
    <property type="term" value="F:metal ion binding"/>
    <property type="evidence" value="ECO:0007669"/>
    <property type="project" value="UniProtKB-KW"/>
</dbReference>
<evidence type="ECO:0000256" key="16">
    <source>
        <dbReference type="PIRSR" id="PIRSR606689-2"/>
    </source>
</evidence>